<gene>
    <name evidence="1" type="ORF">bhn_III015</name>
</gene>
<name>A0A1D9NXI7_9FIRM</name>
<dbReference type="Proteomes" id="UP000179284">
    <property type="component" value="Chromosome II"/>
</dbReference>
<evidence type="ECO:0000313" key="2">
    <source>
        <dbReference type="Proteomes" id="UP000179284"/>
    </source>
</evidence>
<accession>A0A1D9NXI7</accession>
<dbReference type="KEGG" id="bhu:bhn_III015"/>
<protein>
    <submittedName>
        <fullName evidence="1">Uncharacterized protein</fullName>
    </submittedName>
</protein>
<sequence length="223" mass="25165">MDNQLYSYEEACELIKDKGLKVSIKRDDDLSVLCQFGNNGSILNVNTLIYDRYQIHATEKDYTSIKRMAESENLAITITENDKDEIEDIISGYEEIGSKAILFIKNGNKLYRLNETENYLPHEIIFFTNENLDLILECLCENTTYKPKAPVTPVVAPKVIEPELTDDEIKEIYPEGSTVEHAKYGTGTVKSVATGRITVEFEGSNEKILGAKICIKNKLLKAV</sequence>
<dbReference type="AlphaFoldDB" id="A0A1D9NXI7"/>
<evidence type="ECO:0000313" key="1">
    <source>
        <dbReference type="EMBL" id="AOZ94963.1"/>
    </source>
</evidence>
<proteinExistence type="predicted"/>
<dbReference type="EMBL" id="CP017830">
    <property type="protein sequence ID" value="AOZ94963.1"/>
    <property type="molecule type" value="Genomic_DNA"/>
</dbReference>
<dbReference type="RefSeq" id="WP_071174795.1">
    <property type="nucleotide sequence ID" value="NZ_CP017830.1"/>
</dbReference>
<organism evidence="1 2">
    <name type="scientific">Butyrivibrio hungatei</name>
    <dbReference type="NCBI Taxonomy" id="185008"/>
    <lineage>
        <taxon>Bacteria</taxon>
        <taxon>Bacillati</taxon>
        <taxon>Bacillota</taxon>
        <taxon>Clostridia</taxon>
        <taxon>Lachnospirales</taxon>
        <taxon>Lachnospiraceae</taxon>
        <taxon>Butyrivibrio</taxon>
    </lineage>
</organism>
<dbReference type="OrthoDB" id="1999827at2"/>
<keyword evidence="2" id="KW-1185">Reference proteome</keyword>
<reference evidence="2" key="1">
    <citation type="submission" date="2016-10" db="EMBL/GenBank/DDBJ databases">
        <title>The complete genome sequence of the rumen bacterium Butyrivibrio hungatei MB2003.</title>
        <authorList>
            <person name="Palevich N."/>
            <person name="Kelly W.J."/>
            <person name="Leahy S.C."/>
            <person name="Altermann E."/>
            <person name="Rakonjac J."/>
            <person name="Attwood G.T."/>
        </authorList>
    </citation>
    <scope>NUCLEOTIDE SEQUENCE [LARGE SCALE GENOMIC DNA]</scope>
    <source>
        <strain evidence="2">MB2003</strain>
    </source>
</reference>